<dbReference type="RefSeq" id="WP_154542858.1">
    <property type="nucleotide sequence ID" value="NZ_VUMY01000001.1"/>
</dbReference>
<name>A0A7K0K1C8_9ACTO</name>
<dbReference type="Proteomes" id="UP000442535">
    <property type="component" value="Unassembled WGS sequence"/>
</dbReference>
<comment type="caution">
    <text evidence="1">The sequence shown here is derived from an EMBL/GenBank/DDBJ whole genome shotgun (WGS) entry which is preliminary data.</text>
</comment>
<evidence type="ECO:0000313" key="2">
    <source>
        <dbReference type="Proteomes" id="UP000442535"/>
    </source>
</evidence>
<organism evidence="1 2">
    <name type="scientific">Mobiluncus porci</name>
    <dbReference type="NCBI Taxonomy" id="2652278"/>
    <lineage>
        <taxon>Bacteria</taxon>
        <taxon>Bacillati</taxon>
        <taxon>Actinomycetota</taxon>
        <taxon>Actinomycetes</taxon>
        <taxon>Actinomycetales</taxon>
        <taxon>Actinomycetaceae</taxon>
        <taxon>Mobiluncus</taxon>
    </lineage>
</organism>
<protein>
    <submittedName>
        <fullName evidence="1">DUF3866 family protein</fullName>
    </submittedName>
</protein>
<keyword evidence="2" id="KW-1185">Reference proteome</keyword>
<accession>A0A7K0K1C8</accession>
<dbReference type="EMBL" id="VUMY01000001">
    <property type="protein sequence ID" value="MST48835.1"/>
    <property type="molecule type" value="Genomic_DNA"/>
</dbReference>
<reference evidence="1 2" key="1">
    <citation type="submission" date="2019-08" db="EMBL/GenBank/DDBJ databases">
        <title>In-depth cultivation of the pig gut microbiome towards novel bacterial diversity and tailored functional studies.</title>
        <authorList>
            <person name="Wylensek D."/>
            <person name="Hitch T.C.A."/>
            <person name="Clavel T."/>
        </authorList>
    </citation>
    <scope>NUCLEOTIDE SEQUENCE [LARGE SCALE GENOMIC DNA]</scope>
    <source>
        <strain evidence="1 2">RF-GAM-744-WT-7</strain>
    </source>
</reference>
<sequence length="388" mass="40628">MVNVMIRKARVIEVRYSSPHQLLVCEIVAAPPPIGAEPAVSFQPGDTCRAICYPDLIGYAGVGDTVQIEVSPLAKNLGTGGAAMVLANESRLPFDDLPNPGHLVKARYTPYQKIVLGADEPDSPFHSVLQAADSLQGLPVLVADIHSALPAIVAGFLQGRPDGKIGYIQTDGGALPLAFSRVVAELKAEGLLATTITCGQSFGGDYEAVSLPSALLIADLVADLDAVVVTQGPGNLGTDTRWGFSGIAGAEALRVAAALQGHPVAVLRMSSGDARPRHYGISHHTLTMLTWMELPPIDVVEPVFQADCPVEGPLADPDSSFAPLVASQMSLLSEHHRICPVETAGLYGALEDFPIKFSTMGRSLSEDPAAFLAAAVAGKYAAELLNKA</sequence>
<evidence type="ECO:0000313" key="1">
    <source>
        <dbReference type="EMBL" id="MST48835.1"/>
    </source>
</evidence>
<dbReference type="Pfam" id="PF12982">
    <property type="entry name" value="DUF3866"/>
    <property type="match status" value="1"/>
</dbReference>
<dbReference type="InterPro" id="IPR024479">
    <property type="entry name" value="DUF3866"/>
</dbReference>
<dbReference type="AlphaFoldDB" id="A0A7K0K1C8"/>
<proteinExistence type="predicted"/>
<gene>
    <name evidence="1" type="ORF">FYJ63_00945</name>
</gene>